<reference evidence="1 2" key="2">
    <citation type="submission" date="2018-11" db="EMBL/GenBank/DDBJ databases">
        <authorList>
            <consortium name="Pathogen Informatics"/>
        </authorList>
    </citation>
    <scope>NUCLEOTIDE SEQUENCE [LARGE SCALE GENOMIC DNA]</scope>
</reference>
<dbReference type="Proteomes" id="UP000267606">
    <property type="component" value="Unassembled WGS sequence"/>
</dbReference>
<proteinExistence type="predicted"/>
<keyword evidence="2" id="KW-1185">Reference proteome</keyword>
<evidence type="ECO:0000313" key="3">
    <source>
        <dbReference type="WBParaSite" id="OFLC_0000659201-mRNA-1"/>
    </source>
</evidence>
<reference evidence="3" key="1">
    <citation type="submission" date="2016-06" db="UniProtKB">
        <authorList>
            <consortium name="WormBaseParasite"/>
        </authorList>
    </citation>
    <scope>IDENTIFICATION</scope>
</reference>
<dbReference type="STRING" id="387005.A0A183HGI1"/>
<evidence type="ECO:0000313" key="2">
    <source>
        <dbReference type="Proteomes" id="UP000267606"/>
    </source>
</evidence>
<evidence type="ECO:0000313" key="1">
    <source>
        <dbReference type="EMBL" id="VDO47028.1"/>
    </source>
</evidence>
<gene>
    <name evidence="1" type="ORF">OFLC_LOCUS6593</name>
</gene>
<name>A0A183HGI1_9BILA</name>
<sequence length="254" mass="29168">MRVITTGNNGFEDFDFSTFINRDEELARILQNHELAFDESLENGKHMSIAERLQLSALINHYSEVDRERVIECFRDNKFSAEATRNTLEVFVNGTENIQRALFDPSAITSSVNQPDSSTISTGFSHQFASSGLLVSKPDLKSIHEDTCELREEADRYSKQKEEMLKRAKNQRELGAKTFYFAEAQKFGKKAKDCVAELNERLTKANTWDLFVDLHYMDVQSAIKLLKSKLNAADSEFIYFLLCINIFKMNICFL</sequence>
<dbReference type="WBParaSite" id="OFLC_0000659201-mRNA-1">
    <property type="protein sequence ID" value="OFLC_0000659201-mRNA-1"/>
    <property type="gene ID" value="OFLC_0000659201"/>
</dbReference>
<dbReference type="AlphaFoldDB" id="A0A183HGI1"/>
<organism evidence="3">
    <name type="scientific">Onchocerca flexuosa</name>
    <dbReference type="NCBI Taxonomy" id="387005"/>
    <lineage>
        <taxon>Eukaryota</taxon>
        <taxon>Metazoa</taxon>
        <taxon>Ecdysozoa</taxon>
        <taxon>Nematoda</taxon>
        <taxon>Chromadorea</taxon>
        <taxon>Rhabditida</taxon>
        <taxon>Spirurina</taxon>
        <taxon>Spiruromorpha</taxon>
        <taxon>Filarioidea</taxon>
        <taxon>Onchocercidae</taxon>
        <taxon>Onchocerca</taxon>
    </lineage>
</organism>
<dbReference type="EMBL" id="UZAJ01006356">
    <property type="protein sequence ID" value="VDO47028.1"/>
    <property type="molecule type" value="Genomic_DNA"/>
</dbReference>
<accession>A0A183HGI1</accession>
<protein>
    <submittedName>
        <fullName evidence="3">LisH domain-containing protein</fullName>
    </submittedName>
</protein>